<dbReference type="Pfam" id="PF00494">
    <property type="entry name" value="SQS_PSY"/>
    <property type="match status" value="1"/>
</dbReference>
<accession>A0AAN9YWX0</accession>
<dbReference type="PANTHER" id="PTHR31480">
    <property type="entry name" value="BIFUNCTIONAL LYCOPENE CYCLASE/PHYTOENE SYNTHASE"/>
    <property type="match status" value="1"/>
</dbReference>
<organism evidence="4 5">
    <name type="scientific">Gryllus longicercus</name>
    <dbReference type="NCBI Taxonomy" id="2509291"/>
    <lineage>
        <taxon>Eukaryota</taxon>
        <taxon>Metazoa</taxon>
        <taxon>Ecdysozoa</taxon>
        <taxon>Arthropoda</taxon>
        <taxon>Hexapoda</taxon>
        <taxon>Insecta</taxon>
        <taxon>Pterygota</taxon>
        <taxon>Neoptera</taxon>
        <taxon>Polyneoptera</taxon>
        <taxon>Orthoptera</taxon>
        <taxon>Ensifera</taxon>
        <taxon>Gryllidea</taxon>
        <taxon>Grylloidea</taxon>
        <taxon>Gryllidae</taxon>
        <taxon>Gryllinae</taxon>
        <taxon>Gryllus</taxon>
    </lineage>
</organism>
<name>A0AAN9YWX0_9ORTH</name>
<evidence type="ECO:0000313" key="5">
    <source>
        <dbReference type="Proteomes" id="UP001378592"/>
    </source>
</evidence>
<evidence type="ECO:0000256" key="1">
    <source>
        <dbReference type="ARBA" id="ARBA00001805"/>
    </source>
</evidence>
<evidence type="ECO:0000256" key="2">
    <source>
        <dbReference type="ARBA" id="ARBA00012396"/>
    </source>
</evidence>
<sequence length="297" mass="34147">MLRFVRSRGHVCYSTSANSSPAEYCIDLVRKYDYENFLSTLLLPKQIRTCAFAVRAFNIEVARVQDSVSETRIGQMRIKFWEETIEKLYRDEVPKHPVAVQLHRAVKNHKLSKRYLKRLITIRENYLVSRTFLNFAAMEHYAEHSVSSIFYLLLESAGIENLHADHVASHLGKAQGITNLIRGTVHNAQHKILTLPQDILLQNDVSHEQIFRGQSSDGLNETVFYVAKAAIQHLRKAKSMNKQIPKNAAVVFLPAVTVESYLSRLQSSCFNVFDGPPQRRNPFLPLALYWNKIFAKY</sequence>
<dbReference type="AlphaFoldDB" id="A0AAN9YWX0"/>
<dbReference type="EMBL" id="JAZDUA010000441">
    <property type="protein sequence ID" value="KAK7792592.1"/>
    <property type="molecule type" value="Genomic_DNA"/>
</dbReference>
<reference evidence="4 5" key="1">
    <citation type="submission" date="2024-03" db="EMBL/GenBank/DDBJ databases">
        <title>The genome assembly and annotation of the cricket Gryllus longicercus Weissman &amp; Gray.</title>
        <authorList>
            <person name="Szrajer S."/>
            <person name="Gray D."/>
            <person name="Ylla G."/>
        </authorList>
    </citation>
    <scope>NUCLEOTIDE SEQUENCE [LARGE SCALE GENOMIC DNA]</scope>
    <source>
        <strain evidence="4">DAG 2021-001</strain>
        <tissue evidence="4">Whole body minus gut</tissue>
    </source>
</reference>
<dbReference type="Gene3D" id="1.10.600.10">
    <property type="entry name" value="Farnesyl Diphosphate Synthase"/>
    <property type="match status" value="1"/>
</dbReference>
<dbReference type="GO" id="GO:0016117">
    <property type="term" value="P:carotenoid biosynthetic process"/>
    <property type="evidence" value="ECO:0007669"/>
    <property type="project" value="UniProtKB-KW"/>
</dbReference>
<dbReference type="EC" id="2.5.1.32" evidence="2"/>
<evidence type="ECO:0000313" key="4">
    <source>
        <dbReference type="EMBL" id="KAK7792592.1"/>
    </source>
</evidence>
<gene>
    <name evidence="4" type="ORF">R5R35_005311</name>
</gene>
<dbReference type="InterPro" id="IPR002060">
    <property type="entry name" value="Squ/phyt_synthse"/>
</dbReference>
<evidence type="ECO:0000256" key="3">
    <source>
        <dbReference type="ARBA" id="ARBA00022746"/>
    </source>
</evidence>
<dbReference type="Proteomes" id="UP001378592">
    <property type="component" value="Unassembled WGS sequence"/>
</dbReference>
<keyword evidence="3" id="KW-0125">Carotenoid biosynthesis</keyword>
<protein>
    <recommendedName>
        <fullName evidence="2">15-cis-phytoene synthase</fullName>
        <ecNumber evidence="2">2.5.1.32</ecNumber>
    </recommendedName>
</protein>
<comment type="catalytic activity">
    <reaction evidence="1">
        <text>2 (2E,6E,10E)-geranylgeranyl diphosphate = 15-cis-phytoene + 2 diphosphate</text>
        <dbReference type="Rhea" id="RHEA:34475"/>
        <dbReference type="ChEBI" id="CHEBI:27787"/>
        <dbReference type="ChEBI" id="CHEBI:33019"/>
        <dbReference type="ChEBI" id="CHEBI:58756"/>
        <dbReference type="EC" id="2.5.1.32"/>
    </reaction>
</comment>
<comment type="caution">
    <text evidence="4">The sequence shown here is derived from an EMBL/GenBank/DDBJ whole genome shotgun (WGS) entry which is preliminary data.</text>
</comment>
<dbReference type="InterPro" id="IPR008949">
    <property type="entry name" value="Isoprenoid_synthase_dom_sf"/>
</dbReference>
<proteinExistence type="predicted"/>
<keyword evidence="5" id="KW-1185">Reference proteome</keyword>
<dbReference type="SUPFAM" id="SSF48576">
    <property type="entry name" value="Terpenoid synthases"/>
    <property type="match status" value="1"/>
</dbReference>